<organism evidence="2 3">
    <name type="scientific">Nonomuraea thailandensis</name>
    <dbReference type="NCBI Taxonomy" id="1188745"/>
    <lineage>
        <taxon>Bacteria</taxon>
        <taxon>Bacillati</taxon>
        <taxon>Actinomycetota</taxon>
        <taxon>Actinomycetes</taxon>
        <taxon>Streptosporangiales</taxon>
        <taxon>Streptosporangiaceae</taxon>
        <taxon>Nonomuraea</taxon>
    </lineage>
</organism>
<dbReference type="Gene3D" id="1.25.40.10">
    <property type="entry name" value="Tetratricopeptide repeat domain"/>
    <property type="match status" value="1"/>
</dbReference>
<dbReference type="InterPro" id="IPR011990">
    <property type="entry name" value="TPR-like_helical_dom_sf"/>
</dbReference>
<dbReference type="SUPFAM" id="SSF48452">
    <property type="entry name" value="TPR-like"/>
    <property type="match status" value="1"/>
</dbReference>
<dbReference type="Gene3D" id="3.40.50.300">
    <property type="entry name" value="P-loop containing nucleotide triphosphate hydrolases"/>
    <property type="match status" value="1"/>
</dbReference>
<evidence type="ECO:0000259" key="1">
    <source>
        <dbReference type="Pfam" id="PF20703"/>
    </source>
</evidence>
<dbReference type="InterPro" id="IPR049052">
    <property type="entry name" value="nSTAND1"/>
</dbReference>
<reference evidence="2" key="1">
    <citation type="submission" date="2022-06" db="EMBL/GenBank/DDBJ databases">
        <title>Sequencing the genomes of 1000 actinobacteria strains.</title>
        <authorList>
            <person name="Klenk H.-P."/>
        </authorList>
    </citation>
    <scope>NUCLEOTIDE SEQUENCE</scope>
    <source>
        <strain evidence="2">DSM 46694</strain>
    </source>
</reference>
<dbReference type="Pfam" id="PF20703">
    <property type="entry name" value="nSTAND1"/>
    <property type="match status" value="1"/>
</dbReference>
<proteinExistence type="predicted"/>
<dbReference type="EMBL" id="JAMZEB010000002">
    <property type="protein sequence ID" value="MCP2365422.1"/>
    <property type="molecule type" value="Genomic_DNA"/>
</dbReference>
<sequence>MTIPLMTNGVYQGPYVGQRPFREDEDSRFFGRRQESSTIADAWRKQRLLILHGPSGVGRTSLLRAGVLPLIELGATGVLPVGRVTRRRVFPSAALPEHNPYVLGLLASWSPADSVGRLAGLTLTEFLKRQGDRASMFSEPVPLLAAVDQIEELLDGPPGSQSHRDEFLTQLNEAVAKLPELRLLIVARDTDLPWLRDRLQLSPALIRMEPLDHAAAVEAVSRPLHHTGRWFAGDTAAEIAADLRGATQVIEPALLQVVCSRLWEALPAEVEAITMADVGERAGVDRSLAAFCGEVVEYVTDGRGVSAPSLMTWLQQHFTRSAAEPVAEGESETRGMPNGLLRALEDRHLLKAELQRDGRVYRLQHERLAGPLLQARPAGRAALDTDSREHLEAAAVALAKGLWPEAERELRLAVQFGEEEDLRLQAEVECLWGDIAHARKDHERAGKHYREAAMLFEALQDTFAVAWLLAAAGAVLLRDEERGAEVMAVMRSAADRLPDDLSLQVQLGRTLWLLGRDDAAKAILGGVLAADAAMPQALRARGEMLADLGDVRAALADLHRVRGYRPPTTRAAHALVLSALSREGEGENDLLSALGDAPEHGLVLLYAARARAAQGDHAEAAALARRALTADPPLLPAQREKALQLSRSVSGGFQS</sequence>
<dbReference type="Proteomes" id="UP001139648">
    <property type="component" value="Unassembled WGS sequence"/>
</dbReference>
<evidence type="ECO:0000313" key="3">
    <source>
        <dbReference type="Proteomes" id="UP001139648"/>
    </source>
</evidence>
<dbReference type="RefSeq" id="WP_253758694.1">
    <property type="nucleotide sequence ID" value="NZ_BAABKA010000055.1"/>
</dbReference>
<keyword evidence="3" id="KW-1185">Reference proteome</keyword>
<name>A0A9X2K965_9ACTN</name>
<evidence type="ECO:0000313" key="2">
    <source>
        <dbReference type="EMBL" id="MCP2365422.1"/>
    </source>
</evidence>
<protein>
    <submittedName>
        <fullName evidence="2">Tetratricopeptide (TPR) repeat protein</fullName>
    </submittedName>
</protein>
<dbReference type="SUPFAM" id="SSF52540">
    <property type="entry name" value="P-loop containing nucleoside triphosphate hydrolases"/>
    <property type="match status" value="1"/>
</dbReference>
<dbReference type="InterPro" id="IPR027417">
    <property type="entry name" value="P-loop_NTPase"/>
</dbReference>
<dbReference type="AlphaFoldDB" id="A0A9X2K965"/>
<gene>
    <name evidence="2" type="ORF">HD597_012442</name>
</gene>
<comment type="caution">
    <text evidence="2">The sequence shown here is derived from an EMBL/GenBank/DDBJ whole genome shotgun (WGS) entry which is preliminary data.</text>
</comment>
<accession>A0A9X2K965</accession>
<feature type="domain" description="Novel STAND NTPase 1" evidence="1">
    <location>
        <begin position="14"/>
        <end position="368"/>
    </location>
</feature>